<name>A0A448J0B0_MYCAU</name>
<proteinExistence type="predicted"/>
<keyword evidence="4" id="KW-1185">Reference proteome</keyword>
<dbReference type="STRING" id="1791.GCA_001049355_04380"/>
<dbReference type="AlphaFoldDB" id="A0A448J0B0"/>
<dbReference type="Gene3D" id="3.40.50.300">
    <property type="entry name" value="P-loop containing nucleotide triphosphate hydrolases"/>
    <property type="match status" value="1"/>
</dbReference>
<dbReference type="SUPFAM" id="SSF90002">
    <property type="entry name" value="Hypothetical protein YjiA, C-terminal domain"/>
    <property type="match status" value="1"/>
</dbReference>
<protein>
    <submittedName>
        <fullName evidence="3">Cobalamin synthesis protein CobW</fullName>
    </submittedName>
</protein>
<evidence type="ECO:0000313" key="4">
    <source>
        <dbReference type="Proteomes" id="UP000279306"/>
    </source>
</evidence>
<evidence type="ECO:0000259" key="2">
    <source>
        <dbReference type="SMART" id="SM00833"/>
    </source>
</evidence>
<dbReference type="Proteomes" id="UP000279306">
    <property type="component" value="Chromosome"/>
</dbReference>
<organism evidence="3 4">
    <name type="scientific">Mycolicibacterium aurum</name>
    <name type="common">Mycobacterium aurum</name>
    <dbReference type="NCBI Taxonomy" id="1791"/>
    <lineage>
        <taxon>Bacteria</taxon>
        <taxon>Bacillati</taxon>
        <taxon>Actinomycetota</taxon>
        <taxon>Actinomycetes</taxon>
        <taxon>Mycobacteriales</taxon>
        <taxon>Mycobacteriaceae</taxon>
        <taxon>Mycolicibacterium</taxon>
    </lineage>
</organism>
<sequence length="394" mass="43229">MVAGQRLTQPACDRLVQSLGTLVVRHRFDGQVVVRSVTIGRGPSADTSEWPVELVNCCVDCTIRDDLLILLRRLHRRDDVRRIIVDLPPWFEPEPVCWAINNVDVHVGPGYLDGPAARDVRIEATVSSVTTEDWLPQALGEETLHDDRTVAQVVVGQAEFADVLVLSAPDPETHAVLRRLSPRAKIITDPEELEAALSKLDSGSRRGRDHDPHEPLLAGEPPLSTDGDVTLVVFEADRPFHPLRLHRAIDDLLDGVVRVRGRAWLASQPDTVLWIESAGGGLQVGNAGTWLVAADSGEPVESDAQRLALASLRWNDRFGDRHISLTALLCGADPQVIHDVLSGALLTDDELSRPDVWADFDDPFGEWHEDPCETFEDARDAPWTLPEGGDAPSG</sequence>
<feature type="region of interest" description="Disordered" evidence="1">
    <location>
        <begin position="199"/>
        <end position="223"/>
    </location>
</feature>
<dbReference type="PANTHER" id="PTHR43603">
    <property type="entry name" value="COBW DOMAIN-CONTAINING PROTEIN DDB_G0274527"/>
    <property type="match status" value="1"/>
</dbReference>
<accession>A0A448J0B0</accession>
<gene>
    <name evidence="3" type="ORF">NCTC10437_05093</name>
</gene>
<dbReference type="InterPro" id="IPR011629">
    <property type="entry name" value="CobW-like_C"/>
</dbReference>
<dbReference type="Pfam" id="PF07683">
    <property type="entry name" value="CobW_C"/>
    <property type="match status" value="1"/>
</dbReference>
<dbReference type="NCBIfam" id="NF047431">
    <property type="entry name" value="hiber_recruit"/>
    <property type="match status" value="1"/>
</dbReference>
<dbReference type="InterPro" id="IPR027417">
    <property type="entry name" value="P-loop_NTPase"/>
</dbReference>
<dbReference type="PANTHER" id="PTHR43603:SF1">
    <property type="entry name" value="ZINC-REGULATED GTPASE METALLOPROTEIN ACTIVATOR 1"/>
    <property type="match status" value="1"/>
</dbReference>
<evidence type="ECO:0000256" key="1">
    <source>
        <dbReference type="SAM" id="MobiDB-lite"/>
    </source>
</evidence>
<feature type="domain" description="CobW C-terminal" evidence="2">
    <location>
        <begin position="229"/>
        <end position="345"/>
    </location>
</feature>
<reference evidence="3 4" key="1">
    <citation type="submission" date="2018-12" db="EMBL/GenBank/DDBJ databases">
        <authorList>
            <consortium name="Pathogen Informatics"/>
        </authorList>
    </citation>
    <scope>NUCLEOTIDE SEQUENCE [LARGE SCALE GENOMIC DNA]</scope>
    <source>
        <strain evidence="3 4">NCTC10437</strain>
    </source>
</reference>
<dbReference type="SMART" id="SM00833">
    <property type="entry name" value="CobW_C"/>
    <property type="match status" value="1"/>
</dbReference>
<feature type="compositionally biased region" description="Basic and acidic residues" evidence="1">
    <location>
        <begin position="202"/>
        <end position="214"/>
    </location>
</feature>
<dbReference type="KEGG" id="mauu:NCTC10437_05093"/>
<dbReference type="EMBL" id="LR134356">
    <property type="protein sequence ID" value="VEG58071.1"/>
    <property type="molecule type" value="Genomic_DNA"/>
</dbReference>
<evidence type="ECO:0000313" key="3">
    <source>
        <dbReference type="EMBL" id="VEG58071.1"/>
    </source>
</evidence>
<dbReference type="InterPro" id="IPR051927">
    <property type="entry name" value="Zn_Chap_cDPG_Synth"/>
</dbReference>